<dbReference type="RefSeq" id="WP_231002147.1">
    <property type="nucleotide sequence ID" value="NZ_JAJNEC010000001.1"/>
</dbReference>
<proteinExistence type="predicted"/>
<dbReference type="PROSITE" id="PS51725">
    <property type="entry name" value="ABM"/>
    <property type="match status" value="1"/>
</dbReference>
<dbReference type="Proteomes" id="UP001199816">
    <property type="component" value="Unassembled WGS sequence"/>
</dbReference>
<evidence type="ECO:0000259" key="1">
    <source>
        <dbReference type="PROSITE" id="PS51725"/>
    </source>
</evidence>
<dbReference type="Pfam" id="PF03992">
    <property type="entry name" value="ABM"/>
    <property type="match status" value="1"/>
</dbReference>
<dbReference type="InterPro" id="IPR011008">
    <property type="entry name" value="Dimeric_a/b-barrel"/>
</dbReference>
<dbReference type="PANTHER" id="PTHR33336">
    <property type="entry name" value="QUINOL MONOOXYGENASE YGIN-RELATED"/>
    <property type="match status" value="1"/>
</dbReference>
<gene>
    <name evidence="2" type="ORF">LQ567_00770</name>
</gene>
<sequence>MKIYLTAVIEVKPPHRAEVLEVLQQMVAATRREEACELYRLHQDMEDENHFVFYEIWSSPEGLEQHNQQPYIKAFGALTGKLQEAPRIYKTTIL</sequence>
<accession>A0ABS8PJK2</accession>
<keyword evidence="2" id="KW-0560">Oxidoreductase</keyword>
<keyword evidence="2" id="KW-0503">Monooxygenase</keyword>
<dbReference type="SUPFAM" id="SSF54909">
    <property type="entry name" value="Dimeric alpha+beta barrel"/>
    <property type="match status" value="1"/>
</dbReference>
<keyword evidence="3" id="KW-1185">Reference proteome</keyword>
<evidence type="ECO:0000313" key="3">
    <source>
        <dbReference type="Proteomes" id="UP001199816"/>
    </source>
</evidence>
<name>A0ABS8PJK2_9BACT</name>
<evidence type="ECO:0000313" key="2">
    <source>
        <dbReference type="EMBL" id="MCD2421275.1"/>
    </source>
</evidence>
<dbReference type="InterPro" id="IPR007138">
    <property type="entry name" value="ABM_dom"/>
</dbReference>
<feature type="domain" description="ABM" evidence="1">
    <location>
        <begin position="3"/>
        <end position="94"/>
    </location>
</feature>
<dbReference type="GO" id="GO:0004497">
    <property type="term" value="F:monooxygenase activity"/>
    <property type="evidence" value="ECO:0007669"/>
    <property type="project" value="UniProtKB-KW"/>
</dbReference>
<reference evidence="2 3" key="1">
    <citation type="submission" date="2021-11" db="EMBL/GenBank/DDBJ databases">
        <title>Genomic of Niabella pedocola.</title>
        <authorList>
            <person name="Wu T."/>
        </authorList>
    </citation>
    <scope>NUCLEOTIDE SEQUENCE [LARGE SCALE GENOMIC DNA]</scope>
    <source>
        <strain evidence="2 3">JCM 31011</strain>
    </source>
</reference>
<dbReference type="InterPro" id="IPR050744">
    <property type="entry name" value="AI-2_Isomerase_LsrG"/>
</dbReference>
<comment type="caution">
    <text evidence="2">The sequence shown here is derived from an EMBL/GenBank/DDBJ whole genome shotgun (WGS) entry which is preliminary data.</text>
</comment>
<organism evidence="2 3">
    <name type="scientific">Niabella pedocola</name>
    <dbReference type="NCBI Taxonomy" id="1752077"/>
    <lineage>
        <taxon>Bacteria</taxon>
        <taxon>Pseudomonadati</taxon>
        <taxon>Bacteroidota</taxon>
        <taxon>Chitinophagia</taxon>
        <taxon>Chitinophagales</taxon>
        <taxon>Chitinophagaceae</taxon>
        <taxon>Niabella</taxon>
    </lineage>
</organism>
<protein>
    <submittedName>
        <fullName evidence="2">Antibiotic biosynthesis monooxygenase</fullName>
    </submittedName>
</protein>
<dbReference type="EMBL" id="JAJNEC010000001">
    <property type="protein sequence ID" value="MCD2421275.1"/>
    <property type="molecule type" value="Genomic_DNA"/>
</dbReference>
<dbReference type="Gene3D" id="3.30.70.100">
    <property type="match status" value="1"/>
</dbReference>
<dbReference type="PANTHER" id="PTHR33336:SF15">
    <property type="entry name" value="ABM DOMAIN-CONTAINING PROTEIN"/>
    <property type="match status" value="1"/>
</dbReference>